<gene>
    <name evidence="7" type="ORF">FCI23_40335</name>
</gene>
<dbReference type="SUPFAM" id="SSF48498">
    <property type="entry name" value="Tetracyclin repressor-like, C-terminal domain"/>
    <property type="match status" value="1"/>
</dbReference>
<keyword evidence="5" id="KW-0472">Membrane</keyword>
<dbReference type="GO" id="GO:0003677">
    <property type="term" value="F:DNA binding"/>
    <property type="evidence" value="ECO:0007669"/>
    <property type="project" value="UniProtKB-UniRule"/>
</dbReference>
<keyword evidence="1" id="KW-0805">Transcription regulation</keyword>
<dbReference type="Gene3D" id="1.10.357.10">
    <property type="entry name" value="Tetracycline Repressor, domain 2"/>
    <property type="match status" value="1"/>
</dbReference>
<dbReference type="InterPro" id="IPR011075">
    <property type="entry name" value="TetR_C"/>
</dbReference>
<evidence type="ECO:0000256" key="5">
    <source>
        <dbReference type="SAM" id="Phobius"/>
    </source>
</evidence>
<evidence type="ECO:0000256" key="4">
    <source>
        <dbReference type="PROSITE-ProRule" id="PRU00335"/>
    </source>
</evidence>
<dbReference type="InterPro" id="IPR009057">
    <property type="entry name" value="Homeodomain-like_sf"/>
</dbReference>
<feature type="transmembrane region" description="Helical" evidence="5">
    <location>
        <begin position="75"/>
        <end position="95"/>
    </location>
</feature>
<dbReference type="PANTHER" id="PTHR47506">
    <property type="entry name" value="TRANSCRIPTIONAL REGULATORY PROTEIN"/>
    <property type="match status" value="1"/>
</dbReference>
<dbReference type="Pfam" id="PF00440">
    <property type="entry name" value="TetR_N"/>
    <property type="match status" value="1"/>
</dbReference>
<feature type="domain" description="HTH tetR-type" evidence="6">
    <location>
        <begin position="140"/>
        <end position="200"/>
    </location>
</feature>
<keyword evidence="5" id="KW-0812">Transmembrane</keyword>
<name>A0A4U0RZ24_9ACTN</name>
<dbReference type="EMBL" id="SUMC01000071">
    <property type="protein sequence ID" value="TKA01660.1"/>
    <property type="molecule type" value="Genomic_DNA"/>
</dbReference>
<dbReference type="Pfam" id="PF16925">
    <property type="entry name" value="TetR_C_13"/>
    <property type="match status" value="1"/>
</dbReference>
<comment type="caution">
    <text evidence="7">The sequence shown here is derived from an EMBL/GenBank/DDBJ whole genome shotgun (WGS) entry which is preliminary data.</text>
</comment>
<organism evidence="7 8">
    <name type="scientific">Actinacidiphila oryziradicis</name>
    <dbReference type="NCBI Taxonomy" id="2571141"/>
    <lineage>
        <taxon>Bacteria</taxon>
        <taxon>Bacillati</taxon>
        <taxon>Actinomycetota</taxon>
        <taxon>Actinomycetes</taxon>
        <taxon>Kitasatosporales</taxon>
        <taxon>Streptomycetaceae</taxon>
        <taxon>Actinacidiphila</taxon>
    </lineage>
</organism>
<evidence type="ECO:0000313" key="7">
    <source>
        <dbReference type="EMBL" id="TKA01660.1"/>
    </source>
</evidence>
<feature type="DNA-binding region" description="H-T-H motif" evidence="4">
    <location>
        <begin position="163"/>
        <end position="182"/>
    </location>
</feature>
<keyword evidence="2 4" id="KW-0238">DNA-binding</keyword>
<protein>
    <submittedName>
        <fullName evidence="7">TetR family transcriptional regulator</fullName>
    </submittedName>
</protein>
<dbReference type="PROSITE" id="PS50977">
    <property type="entry name" value="HTH_TETR_2"/>
    <property type="match status" value="1"/>
</dbReference>
<feature type="transmembrane region" description="Helical" evidence="5">
    <location>
        <begin position="48"/>
        <end position="68"/>
    </location>
</feature>
<evidence type="ECO:0000313" key="8">
    <source>
        <dbReference type="Proteomes" id="UP000305778"/>
    </source>
</evidence>
<dbReference type="Proteomes" id="UP000305778">
    <property type="component" value="Unassembled WGS sequence"/>
</dbReference>
<sequence length="340" mass="36161">MLAVIVTLGLSALMMPLLGQWSVGAPVAMQTWVFNADAETANEGGSGMFVATFQFSIAFGSFFGGIVVDLAGIPVAMYAGAALALTALVTTLLFARTTPAGPVPARRPTGVNVRHATPAPTFWSSRTTIAYPQGMGRRRGFDESVVLSTVRDQFWTTGYEGTSTYDLMDVTGLGKGSIYKAFGNKHDLYMRVFSDYCQDLVSQAREALEDGSAAQPPSPLARLEHYLVSLAEHFGAESPHRGCFLTKATADLAGLDKAVADRARLAYDDIAATFATAIRDAQDAGEVDRNADPRTLGYLLLTVIRGIDCLAKADVDSATLTGTARSAIAMLPKPASPEQY</sequence>
<dbReference type="PANTHER" id="PTHR47506:SF1">
    <property type="entry name" value="HTH-TYPE TRANSCRIPTIONAL REGULATOR YJDC"/>
    <property type="match status" value="1"/>
</dbReference>
<evidence type="ECO:0000256" key="2">
    <source>
        <dbReference type="ARBA" id="ARBA00023125"/>
    </source>
</evidence>
<evidence type="ECO:0000259" key="6">
    <source>
        <dbReference type="PROSITE" id="PS50977"/>
    </source>
</evidence>
<dbReference type="SUPFAM" id="SSF46689">
    <property type="entry name" value="Homeodomain-like"/>
    <property type="match status" value="1"/>
</dbReference>
<keyword evidence="3" id="KW-0804">Transcription</keyword>
<evidence type="ECO:0000256" key="1">
    <source>
        <dbReference type="ARBA" id="ARBA00023015"/>
    </source>
</evidence>
<dbReference type="InterPro" id="IPR036271">
    <property type="entry name" value="Tet_transcr_reg_TetR-rel_C_sf"/>
</dbReference>
<dbReference type="PROSITE" id="PS01081">
    <property type="entry name" value="HTH_TETR_1"/>
    <property type="match status" value="1"/>
</dbReference>
<keyword evidence="5" id="KW-1133">Transmembrane helix</keyword>
<reference evidence="7 8" key="1">
    <citation type="submission" date="2019-04" db="EMBL/GenBank/DDBJ databases">
        <title>Streptomyces oryziradicis sp. nov., a novel actinomycete isolated from rhizosphere soil of rice (Oryza sativa L.).</title>
        <authorList>
            <person name="Li C."/>
        </authorList>
    </citation>
    <scope>NUCLEOTIDE SEQUENCE [LARGE SCALE GENOMIC DNA]</scope>
    <source>
        <strain evidence="7 8">NEAU-C40</strain>
    </source>
</reference>
<accession>A0A4U0RZ24</accession>
<dbReference type="AlphaFoldDB" id="A0A4U0RZ24"/>
<proteinExistence type="predicted"/>
<evidence type="ECO:0000256" key="3">
    <source>
        <dbReference type="ARBA" id="ARBA00023163"/>
    </source>
</evidence>
<dbReference type="Gene3D" id="1.10.10.60">
    <property type="entry name" value="Homeodomain-like"/>
    <property type="match status" value="1"/>
</dbReference>
<dbReference type="InterPro" id="IPR023772">
    <property type="entry name" value="DNA-bd_HTH_TetR-type_CS"/>
</dbReference>
<keyword evidence="8" id="KW-1185">Reference proteome</keyword>
<dbReference type="InterPro" id="IPR001647">
    <property type="entry name" value="HTH_TetR"/>
</dbReference>